<reference evidence="2 3" key="1">
    <citation type="submission" date="2015-04" db="EMBL/GenBank/DDBJ databases">
        <authorList>
            <person name="Heijne W.H."/>
            <person name="Fedorova N.D."/>
            <person name="Nierman W.C."/>
            <person name="Vollebregt A.W."/>
            <person name="Zhao Z."/>
            <person name="Wu L."/>
            <person name="Kumar M."/>
            <person name="Stam H."/>
            <person name="van den Berg M.A."/>
            <person name="Pel H.J."/>
        </authorList>
    </citation>
    <scope>NUCLEOTIDE SEQUENCE [LARGE SCALE GENOMIC DNA]</scope>
    <source>
        <strain evidence="2 3">CBS 393.64</strain>
    </source>
</reference>
<dbReference type="EMBL" id="LASV01000192">
    <property type="protein sequence ID" value="KKA21276.1"/>
    <property type="molecule type" value="Genomic_DNA"/>
</dbReference>
<accession>A0A0F4YTW0</accession>
<gene>
    <name evidence="2" type="ORF">T310_4717</name>
</gene>
<feature type="compositionally biased region" description="Basic and acidic residues" evidence="1">
    <location>
        <begin position="464"/>
        <end position="475"/>
    </location>
</feature>
<feature type="compositionally biased region" description="Polar residues" evidence="1">
    <location>
        <begin position="272"/>
        <end position="288"/>
    </location>
</feature>
<evidence type="ECO:0000313" key="3">
    <source>
        <dbReference type="Proteomes" id="UP000053958"/>
    </source>
</evidence>
<feature type="compositionally biased region" description="Polar residues" evidence="1">
    <location>
        <begin position="204"/>
        <end position="215"/>
    </location>
</feature>
<comment type="caution">
    <text evidence="2">The sequence shown here is derived from an EMBL/GenBank/DDBJ whole genome shotgun (WGS) entry which is preliminary data.</text>
</comment>
<organism evidence="2 3">
    <name type="scientific">Rasamsonia emersonii (strain ATCC 16479 / CBS 393.64 / IMI 116815)</name>
    <dbReference type="NCBI Taxonomy" id="1408163"/>
    <lineage>
        <taxon>Eukaryota</taxon>
        <taxon>Fungi</taxon>
        <taxon>Dikarya</taxon>
        <taxon>Ascomycota</taxon>
        <taxon>Pezizomycotina</taxon>
        <taxon>Eurotiomycetes</taxon>
        <taxon>Eurotiomycetidae</taxon>
        <taxon>Eurotiales</taxon>
        <taxon>Trichocomaceae</taxon>
        <taxon>Rasamsonia</taxon>
    </lineage>
</organism>
<dbReference type="STRING" id="1408163.A0A0F4YTW0"/>
<evidence type="ECO:0000256" key="1">
    <source>
        <dbReference type="SAM" id="MobiDB-lite"/>
    </source>
</evidence>
<name>A0A0F4YTW0_RASE3</name>
<keyword evidence="3" id="KW-1185">Reference proteome</keyword>
<dbReference type="RefSeq" id="XP_013327888.1">
    <property type="nucleotide sequence ID" value="XM_013472434.1"/>
</dbReference>
<protein>
    <submittedName>
        <fullName evidence="2">Uncharacterized protein</fullName>
    </submittedName>
</protein>
<proteinExistence type="predicted"/>
<dbReference type="Proteomes" id="UP000053958">
    <property type="component" value="Unassembled WGS sequence"/>
</dbReference>
<feature type="compositionally biased region" description="Low complexity" evidence="1">
    <location>
        <begin position="528"/>
        <end position="541"/>
    </location>
</feature>
<feature type="compositionally biased region" description="Polar residues" evidence="1">
    <location>
        <begin position="379"/>
        <end position="388"/>
    </location>
</feature>
<feature type="region of interest" description="Disordered" evidence="1">
    <location>
        <begin position="379"/>
        <end position="563"/>
    </location>
</feature>
<dbReference type="AlphaFoldDB" id="A0A0F4YTW0"/>
<feature type="region of interest" description="Disordered" evidence="1">
    <location>
        <begin position="272"/>
        <end position="313"/>
    </location>
</feature>
<feature type="compositionally biased region" description="Polar residues" evidence="1">
    <location>
        <begin position="153"/>
        <end position="173"/>
    </location>
</feature>
<feature type="compositionally biased region" description="Basic and acidic residues" evidence="1">
    <location>
        <begin position="175"/>
        <end position="193"/>
    </location>
</feature>
<dbReference type="GeneID" id="25317064"/>
<feature type="region of interest" description="Disordered" evidence="1">
    <location>
        <begin position="101"/>
        <end position="244"/>
    </location>
</feature>
<dbReference type="OrthoDB" id="10003116at2759"/>
<evidence type="ECO:0000313" key="2">
    <source>
        <dbReference type="EMBL" id="KKA21276.1"/>
    </source>
</evidence>
<sequence>MAQVASGQGPVEARSLSSITAIASNPPAYPRNPTQQPLDPLVLYIVRVPGSRDVFLTPLKPPTKSSVSAEAINSSLYYLHVASAEDEAVLRRIELERDQERQEAAARREQPANRLPAAVLSRLNSFRRKPVGGNTEPVPPPPPPHQEGVESTRPASSDSIPQQPVSQPNQTSEYRPYRPDRPEAENAHTEDPIKQPAPGDRPVRSTTELNDNTNRFRIPRRPLTSLPKQTDLSPGVAGGSAQHQNRWSADLGYSHKWPSIASDDTNLRFRSSLDSQRPQAVPNLSSKDPSLREYGVPAADSHRRKTDSARDSSFHITLIRRDPSHGSQWNVGTISGSDADKSAIEIEISTPGYGRFVNNDDPLSLASLGLNLPLASRDGLSSSTSTMPASIPATRAENAPSGTDVGPKKFRRKVLAVSHGHGHRHDDSRQSVDRTNSGVAESHISAKFVPPRSEMQTYDPWTVDECRESGSDRGRTTIQCPISSGHPPHGHHPSPSPSRSPGNDKTKRSSLAQIFTSNLQRVRHARPGSRSGPESPSGRSSFHVRMHSDTSSDDNTPPGADEDRLDLSLAREHAGGGLRGKSAKLGKLIIEDEGIKMLDLVVAACMGVWWRSYYQP</sequence>
<feature type="compositionally biased region" description="Basic and acidic residues" evidence="1">
    <location>
        <begin position="101"/>
        <end position="111"/>
    </location>
</feature>
<feature type="compositionally biased region" description="Polar residues" evidence="1">
    <location>
        <begin position="509"/>
        <end position="520"/>
    </location>
</feature>